<dbReference type="GeneID" id="112279785"/>
<feature type="transmembrane region" description="Helical" evidence="8">
    <location>
        <begin position="462"/>
        <end position="487"/>
    </location>
</feature>
<evidence type="ECO:0000259" key="9">
    <source>
        <dbReference type="Pfam" id="PF01490"/>
    </source>
</evidence>
<dbReference type="OMA" id="GHREGHP"/>
<evidence type="ECO:0000256" key="7">
    <source>
        <dbReference type="ARBA" id="ARBA00038166"/>
    </source>
</evidence>
<organism evidence="10 11">
    <name type="scientific">Physcomitrium patens</name>
    <name type="common">Spreading-leaved earth moss</name>
    <name type="synonym">Physcomitrella patens</name>
    <dbReference type="NCBI Taxonomy" id="3218"/>
    <lineage>
        <taxon>Eukaryota</taxon>
        <taxon>Viridiplantae</taxon>
        <taxon>Streptophyta</taxon>
        <taxon>Embryophyta</taxon>
        <taxon>Bryophyta</taxon>
        <taxon>Bryophytina</taxon>
        <taxon>Bryopsida</taxon>
        <taxon>Funariidae</taxon>
        <taxon>Funariales</taxon>
        <taxon>Funariaceae</taxon>
        <taxon>Physcomitrium</taxon>
    </lineage>
</organism>
<evidence type="ECO:0000256" key="6">
    <source>
        <dbReference type="ARBA" id="ARBA00023180"/>
    </source>
</evidence>
<evidence type="ECO:0000256" key="5">
    <source>
        <dbReference type="ARBA" id="ARBA00023136"/>
    </source>
</evidence>
<dbReference type="KEGG" id="ppp:112279785"/>
<dbReference type="Pfam" id="PF01490">
    <property type="entry name" value="Aa_trans"/>
    <property type="match status" value="1"/>
</dbReference>
<dbReference type="OrthoDB" id="294541at2759"/>
<feature type="transmembrane region" description="Helical" evidence="8">
    <location>
        <begin position="334"/>
        <end position="357"/>
    </location>
</feature>
<evidence type="ECO:0000256" key="1">
    <source>
        <dbReference type="ARBA" id="ARBA00004141"/>
    </source>
</evidence>
<reference evidence="10 11" key="2">
    <citation type="journal article" date="2018" name="Plant J.">
        <title>The Physcomitrella patens chromosome-scale assembly reveals moss genome structure and evolution.</title>
        <authorList>
            <person name="Lang D."/>
            <person name="Ullrich K.K."/>
            <person name="Murat F."/>
            <person name="Fuchs J."/>
            <person name="Jenkins J."/>
            <person name="Haas F.B."/>
            <person name="Piednoel M."/>
            <person name="Gundlach H."/>
            <person name="Van Bel M."/>
            <person name="Meyberg R."/>
            <person name="Vives C."/>
            <person name="Morata J."/>
            <person name="Symeonidi A."/>
            <person name="Hiss M."/>
            <person name="Muchero W."/>
            <person name="Kamisugi Y."/>
            <person name="Saleh O."/>
            <person name="Blanc G."/>
            <person name="Decker E.L."/>
            <person name="van Gessel N."/>
            <person name="Grimwood J."/>
            <person name="Hayes R.D."/>
            <person name="Graham S.W."/>
            <person name="Gunter L.E."/>
            <person name="McDaniel S.F."/>
            <person name="Hoernstein S.N.W."/>
            <person name="Larsson A."/>
            <person name="Li F.W."/>
            <person name="Perroud P.F."/>
            <person name="Phillips J."/>
            <person name="Ranjan P."/>
            <person name="Rokshar D.S."/>
            <person name="Rothfels C.J."/>
            <person name="Schneider L."/>
            <person name="Shu S."/>
            <person name="Stevenson D.W."/>
            <person name="Thummler F."/>
            <person name="Tillich M."/>
            <person name="Villarreal Aguilar J.C."/>
            <person name="Widiez T."/>
            <person name="Wong G.K."/>
            <person name="Wymore A."/>
            <person name="Zhang Y."/>
            <person name="Zimmer A.D."/>
            <person name="Quatrano R.S."/>
            <person name="Mayer K.F.X."/>
            <person name="Goodstein D."/>
            <person name="Casacuberta J.M."/>
            <person name="Vandepoele K."/>
            <person name="Reski R."/>
            <person name="Cuming A.C."/>
            <person name="Tuskan G.A."/>
            <person name="Maumus F."/>
            <person name="Salse J."/>
            <person name="Schmutz J."/>
            <person name="Rensing S.A."/>
        </authorList>
    </citation>
    <scope>NUCLEOTIDE SEQUENCE [LARGE SCALE GENOMIC DNA]</scope>
    <source>
        <strain evidence="10 11">cv. Gransden 2004</strain>
    </source>
</reference>
<comment type="subcellular location">
    <subcellularLocation>
        <location evidence="1">Membrane</location>
        <topology evidence="1">Multi-pass membrane protein</topology>
    </subcellularLocation>
</comment>
<name>A0A7I4FMJ2_PHYPA</name>
<feature type="transmembrane region" description="Helical" evidence="8">
    <location>
        <begin position="419"/>
        <end position="441"/>
    </location>
</feature>
<dbReference type="InterPro" id="IPR013057">
    <property type="entry name" value="AA_transpt_TM"/>
</dbReference>
<sequence>MANEESNRGSQYSPFVALIYIFNLMVGTGCLALPSVLLKGGWIIMLTRVCMLRWTCSQILGSSFLFIVAFLSYVSVTFVLESMATANAFIQLKSKDGLDESLLSEEAGHRGDDFPSEESQSLHTPNDEGIFQISRKIEMGEMAGLFFNQWGIIIFYSALILYLVGDSLIYSTLVARSLAQYFANLTPASWGFGLFLGIFFCFSLPLCYFDFQKTKLLQITTLAIRNISLYTMIILAAIKVVKGGRQDSDVPSFSLSALPNLFGGAVYSFMCHHSLPGIVTPMRNKSHLQRIVATSYGSVIVVYILLFISCGFAFGVTVKDPLTFNFPADQYGLVGSLLFLFPVFTLSSTFPMLSITLRNNIDTLIQFVSDKGSQKGASLPPPETSRLRRTILTLLAVGPPTLMSYIAKHANISVDSLVGFTGAFAGCAVMLIIPAAFVYCSRRAFTKAWNSKKGSRMSQPTNFHHSPFAGQGWVIAVLAWALLSLIFNTYEKWTKLPTA</sequence>
<keyword evidence="5 8" id="KW-0472">Membrane</keyword>
<dbReference type="Gramene" id="Pp3c3_2820V3.6">
    <property type="protein sequence ID" value="Pp3c3_2820V3.6"/>
    <property type="gene ID" value="Pp3c3_2820"/>
</dbReference>
<feature type="transmembrane region" description="Helical" evidence="8">
    <location>
        <begin position="12"/>
        <end position="38"/>
    </location>
</feature>
<dbReference type="RefSeq" id="XP_024370223.1">
    <property type="nucleotide sequence ID" value="XM_024514455.2"/>
</dbReference>
<keyword evidence="11" id="KW-1185">Reference proteome</keyword>
<dbReference type="GO" id="GO:0006865">
    <property type="term" value="P:amino acid transport"/>
    <property type="evidence" value="ECO:0007669"/>
    <property type="project" value="UniProtKB-KW"/>
</dbReference>
<evidence type="ECO:0000256" key="2">
    <source>
        <dbReference type="ARBA" id="ARBA00022692"/>
    </source>
</evidence>
<dbReference type="EMBL" id="ABEU02000003">
    <property type="status" value="NOT_ANNOTATED_CDS"/>
    <property type="molecule type" value="Genomic_DNA"/>
</dbReference>
<dbReference type="EnsemblPlants" id="Pp3c3_2820V3.7">
    <property type="protein sequence ID" value="Pp3c3_2820V3.7"/>
    <property type="gene ID" value="Pp3c3_2820"/>
</dbReference>
<reference evidence="10 11" key="1">
    <citation type="journal article" date="2008" name="Science">
        <title>The Physcomitrella genome reveals evolutionary insights into the conquest of land by plants.</title>
        <authorList>
            <person name="Rensing S."/>
            <person name="Lang D."/>
            <person name="Zimmer A."/>
            <person name="Terry A."/>
            <person name="Salamov A."/>
            <person name="Shapiro H."/>
            <person name="Nishiyama T."/>
            <person name="Perroud P.-F."/>
            <person name="Lindquist E."/>
            <person name="Kamisugi Y."/>
            <person name="Tanahashi T."/>
            <person name="Sakakibara K."/>
            <person name="Fujita T."/>
            <person name="Oishi K."/>
            <person name="Shin-I T."/>
            <person name="Kuroki Y."/>
            <person name="Toyoda A."/>
            <person name="Suzuki Y."/>
            <person name="Hashimoto A."/>
            <person name="Yamaguchi K."/>
            <person name="Sugano A."/>
            <person name="Kohara Y."/>
            <person name="Fujiyama A."/>
            <person name="Anterola A."/>
            <person name="Aoki S."/>
            <person name="Ashton N."/>
            <person name="Barbazuk W.B."/>
            <person name="Barker E."/>
            <person name="Bennetzen J."/>
            <person name="Bezanilla M."/>
            <person name="Blankenship R."/>
            <person name="Cho S.H."/>
            <person name="Dutcher S."/>
            <person name="Estelle M."/>
            <person name="Fawcett J.A."/>
            <person name="Gundlach H."/>
            <person name="Hanada K."/>
            <person name="Heyl A."/>
            <person name="Hicks K.A."/>
            <person name="Hugh J."/>
            <person name="Lohr M."/>
            <person name="Mayer K."/>
            <person name="Melkozernov A."/>
            <person name="Murata T."/>
            <person name="Nelson D."/>
            <person name="Pils B."/>
            <person name="Prigge M."/>
            <person name="Reiss B."/>
            <person name="Renner T."/>
            <person name="Rombauts S."/>
            <person name="Rushton P."/>
            <person name="Sanderfoot A."/>
            <person name="Schween G."/>
            <person name="Shiu S.-H."/>
            <person name="Stueber K."/>
            <person name="Theodoulou F.L."/>
            <person name="Tu H."/>
            <person name="Van de Peer Y."/>
            <person name="Verrier P.J."/>
            <person name="Waters E."/>
            <person name="Wood A."/>
            <person name="Yang L."/>
            <person name="Cove D."/>
            <person name="Cuming A."/>
            <person name="Hasebe M."/>
            <person name="Lucas S."/>
            <person name="Mishler D.B."/>
            <person name="Reski R."/>
            <person name="Grigoriev I."/>
            <person name="Quatrano R.S."/>
            <person name="Boore J.L."/>
        </authorList>
    </citation>
    <scope>NUCLEOTIDE SEQUENCE [LARGE SCALE GENOMIC DNA]</scope>
    <source>
        <strain evidence="10 11">cv. Gransden 2004</strain>
    </source>
</reference>
<evidence type="ECO:0000256" key="8">
    <source>
        <dbReference type="SAM" id="Phobius"/>
    </source>
</evidence>
<evidence type="ECO:0000256" key="3">
    <source>
        <dbReference type="ARBA" id="ARBA00022970"/>
    </source>
</evidence>
<dbReference type="AlphaFoldDB" id="A0A7I4FMJ2"/>
<feature type="transmembrane region" description="Helical" evidence="8">
    <location>
        <begin position="145"/>
        <end position="170"/>
    </location>
</feature>
<dbReference type="Proteomes" id="UP000006727">
    <property type="component" value="Chromosome 3"/>
</dbReference>
<evidence type="ECO:0000313" key="11">
    <source>
        <dbReference type="Proteomes" id="UP000006727"/>
    </source>
</evidence>
<evidence type="ECO:0000313" key="10">
    <source>
        <dbReference type="EnsemblPlants" id="Pp3c3_2820V3.7"/>
    </source>
</evidence>
<feature type="transmembrane region" description="Helical" evidence="8">
    <location>
        <begin position="291"/>
        <end position="314"/>
    </location>
</feature>
<keyword evidence="4 8" id="KW-1133">Transmembrane helix</keyword>
<dbReference type="Gramene" id="Pp3c3_2820V3.7">
    <property type="protein sequence ID" value="Pp3c3_2820V3.7"/>
    <property type="gene ID" value="Pp3c3_2820"/>
</dbReference>
<protein>
    <recommendedName>
        <fullName evidence="9">Amino acid transporter transmembrane domain-containing protein</fullName>
    </recommendedName>
</protein>
<accession>A0A7I4FMJ2</accession>
<keyword evidence="2 8" id="KW-0812">Transmembrane</keyword>
<keyword evidence="3" id="KW-0029">Amino-acid transport</keyword>
<comment type="similarity">
    <text evidence="7">Belongs to the TMEM104 family.</text>
</comment>
<feature type="transmembrane region" description="Helical" evidence="8">
    <location>
        <begin position="190"/>
        <end position="211"/>
    </location>
</feature>
<dbReference type="EnsemblPlants" id="Pp3c3_2820V3.6">
    <property type="protein sequence ID" value="Pp3c3_2820V3.6"/>
    <property type="gene ID" value="Pp3c3_2820"/>
</dbReference>
<dbReference type="RefSeq" id="XP_024370224.1">
    <property type="nucleotide sequence ID" value="XM_024514456.2"/>
</dbReference>
<keyword evidence="6" id="KW-0325">Glycoprotein</keyword>
<reference evidence="10" key="3">
    <citation type="submission" date="2020-12" db="UniProtKB">
        <authorList>
            <consortium name="EnsemblPlants"/>
        </authorList>
    </citation>
    <scope>IDENTIFICATION</scope>
</reference>
<dbReference type="PANTHER" id="PTHR16189:SF0">
    <property type="entry name" value="TRANSMEMBRANE PROTEIN 104"/>
    <property type="match status" value="1"/>
</dbReference>
<dbReference type="PANTHER" id="PTHR16189">
    <property type="entry name" value="TRANSMEMBRANE PROTEIN 104-RELATED"/>
    <property type="match status" value="1"/>
</dbReference>
<feature type="transmembrane region" description="Helical" evidence="8">
    <location>
        <begin position="261"/>
        <end position="279"/>
    </location>
</feature>
<keyword evidence="3" id="KW-0813">Transport</keyword>
<feature type="transmembrane region" description="Helical" evidence="8">
    <location>
        <begin position="58"/>
        <end position="80"/>
    </location>
</feature>
<dbReference type="GO" id="GO:0016020">
    <property type="term" value="C:membrane"/>
    <property type="evidence" value="ECO:0007669"/>
    <property type="project" value="UniProtKB-SubCell"/>
</dbReference>
<proteinExistence type="inferred from homology"/>
<gene>
    <name evidence="10" type="primary">LOC112279785</name>
</gene>
<feature type="domain" description="Amino acid transporter transmembrane" evidence="9">
    <location>
        <begin position="140"/>
        <end position="453"/>
    </location>
</feature>
<evidence type="ECO:0000256" key="4">
    <source>
        <dbReference type="ARBA" id="ARBA00022989"/>
    </source>
</evidence>
<feature type="transmembrane region" description="Helical" evidence="8">
    <location>
        <begin position="223"/>
        <end position="241"/>
    </location>
</feature>